<dbReference type="Proteomes" id="UP000189677">
    <property type="component" value="Chromosome"/>
</dbReference>
<dbReference type="SUPFAM" id="SSF48576">
    <property type="entry name" value="Terpenoid synthases"/>
    <property type="match status" value="1"/>
</dbReference>
<dbReference type="EMBL" id="CP018047">
    <property type="protein sequence ID" value="AQU65667.1"/>
    <property type="molecule type" value="Genomic_DNA"/>
</dbReference>
<keyword evidence="4" id="KW-1185">Reference proteome</keyword>
<evidence type="ECO:0000256" key="1">
    <source>
        <dbReference type="ARBA" id="ARBA00023239"/>
    </source>
</evidence>
<dbReference type="KEGG" id="snw:BBN63_04840"/>
<accession>A0A1U9QN90</accession>
<protein>
    <recommendedName>
        <fullName evidence="2">Terpene synthase</fullName>
        <ecNumber evidence="2">4.2.3.-</ecNumber>
    </recommendedName>
</protein>
<dbReference type="EC" id="4.2.3.-" evidence="2"/>
<dbReference type="AlphaFoldDB" id="A0A1U9QN90"/>
<dbReference type="RefSeq" id="WP_078074193.1">
    <property type="nucleotide sequence ID" value="NZ_CP018047.1"/>
</dbReference>
<keyword evidence="2" id="KW-0460">Magnesium</keyword>
<organism evidence="3 4">
    <name type="scientific">Streptomyces niveus</name>
    <name type="common">Streptomyces spheroides</name>
    <dbReference type="NCBI Taxonomy" id="193462"/>
    <lineage>
        <taxon>Bacteria</taxon>
        <taxon>Bacillati</taxon>
        <taxon>Actinomycetota</taxon>
        <taxon>Actinomycetes</taxon>
        <taxon>Kitasatosporales</taxon>
        <taxon>Streptomycetaceae</taxon>
        <taxon>Streptomyces</taxon>
    </lineage>
</organism>
<dbReference type="GO" id="GO:0010333">
    <property type="term" value="F:terpene synthase activity"/>
    <property type="evidence" value="ECO:0007669"/>
    <property type="project" value="InterPro"/>
</dbReference>
<sequence>MTCAEEQVLSRQLPAVPFYCPVEPAVHPGVDVLNDLTVDWMLRQNLDTDEQQRKRLAVCDFGGLTAWTMPYGRLEPLTLMARFHAVLFSLDDGVCDETDATAALMAQETSRILRAVEAPAANSRADSPHTAALRALRTELEEYASPRQLRRWTDAMRVYTSGLVWEASWRRSPELPSLNDYITLWMRAIGMAPSTAMIEIVGGFSVRDEELADPRVQALTEMAWTLVSWDNDLYSRNKELLRAGDDLNLIDVLCQELGCEPREALKHAVAMRDRVMVLHGRLSEQVLVDASDELRGYTEGLGQFVRGHLDWASVCPRYSVPSGPAAEPGGWWKPDPSDAGREPLPIPTISWWWEQLDTAGRPPAAPTVTPLAQ</sequence>
<name>A0A1U9QN90_STRNV</name>
<keyword evidence="1 2" id="KW-0456">Lyase</keyword>
<dbReference type="Pfam" id="PF19086">
    <property type="entry name" value="Terpene_syn_C_2"/>
    <property type="match status" value="1"/>
</dbReference>
<comment type="similarity">
    <text evidence="2">Belongs to the terpene synthase family.</text>
</comment>
<evidence type="ECO:0000313" key="3">
    <source>
        <dbReference type="EMBL" id="AQU65667.1"/>
    </source>
</evidence>
<evidence type="ECO:0000313" key="4">
    <source>
        <dbReference type="Proteomes" id="UP000189677"/>
    </source>
</evidence>
<comment type="cofactor">
    <cofactor evidence="2">
        <name>Mg(2+)</name>
        <dbReference type="ChEBI" id="CHEBI:18420"/>
    </cofactor>
</comment>
<dbReference type="PANTHER" id="PTHR35201:SF4">
    <property type="entry name" value="BETA-PINACENE SYNTHASE-RELATED"/>
    <property type="match status" value="1"/>
</dbReference>
<gene>
    <name evidence="3" type="ORF">BBN63_04840</name>
</gene>
<dbReference type="OrthoDB" id="2989600at2"/>
<dbReference type="PANTHER" id="PTHR35201">
    <property type="entry name" value="TERPENE SYNTHASE"/>
    <property type="match status" value="1"/>
</dbReference>
<dbReference type="Gene3D" id="1.10.600.10">
    <property type="entry name" value="Farnesyl Diphosphate Synthase"/>
    <property type="match status" value="1"/>
</dbReference>
<dbReference type="InterPro" id="IPR034686">
    <property type="entry name" value="Terpene_cyclase-like_2"/>
</dbReference>
<evidence type="ECO:0000256" key="2">
    <source>
        <dbReference type="RuleBase" id="RU366034"/>
    </source>
</evidence>
<proteinExistence type="inferred from homology"/>
<dbReference type="InterPro" id="IPR008949">
    <property type="entry name" value="Isoprenoid_synthase_dom_sf"/>
</dbReference>
<dbReference type="GO" id="GO:0046872">
    <property type="term" value="F:metal ion binding"/>
    <property type="evidence" value="ECO:0007669"/>
    <property type="project" value="UniProtKB-KW"/>
</dbReference>
<keyword evidence="2" id="KW-0479">Metal-binding</keyword>
<reference evidence="3 4" key="1">
    <citation type="submission" date="2016-11" db="EMBL/GenBank/DDBJ databases">
        <title>Complete genome sequence of Streptomyces niveus SCSIO 3406.</title>
        <authorList>
            <person name="Zhu Q."/>
            <person name="Cheng W."/>
            <person name="Song Y."/>
            <person name="Li Q."/>
            <person name="Ju J."/>
        </authorList>
    </citation>
    <scope>NUCLEOTIDE SEQUENCE [LARGE SCALE GENOMIC DNA]</scope>
    <source>
        <strain evidence="3 4">SCSIO 3406</strain>
    </source>
</reference>